<feature type="chain" id="PRO_5032306215" evidence="6">
    <location>
        <begin position="21"/>
        <end position="430"/>
    </location>
</feature>
<dbReference type="Pfam" id="PF14543">
    <property type="entry name" value="TAXi_N"/>
    <property type="match status" value="1"/>
</dbReference>
<dbReference type="PANTHER" id="PTHR47967">
    <property type="entry name" value="OS07G0603500 PROTEIN-RELATED"/>
    <property type="match status" value="1"/>
</dbReference>
<dbReference type="GO" id="GO:0004190">
    <property type="term" value="F:aspartic-type endopeptidase activity"/>
    <property type="evidence" value="ECO:0007669"/>
    <property type="project" value="UniProtKB-KW"/>
</dbReference>
<evidence type="ECO:0000256" key="4">
    <source>
        <dbReference type="ARBA" id="ARBA00022801"/>
    </source>
</evidence>
<keyword evidence="9" id="KW-1185">Reference proteome</keyword>
<name>A0A830CSM0_9LAMI</name>
<evidence type="ECO:0000256" key="3">
    <source>
        <dbReference type="ARBA" id="ARBA00022750"/>
    </source>
</evidence>
<gene>
    <name evidence="8" type="ORF">PHJA_002030200</name>
</gene>
<sequence>MAQTLTILIFIFFNFSTSNGFSLKLTHRDSPHSPLFNPNLSDFERFTKNINISKTRASHFKNWSETKSESLILPLTHHELLFTVELALGTPLVKRTFIFDTGSDLTWTQCKPCVRCFKQNEPLFDFRKSKSYKKLTRNDNPSKTFMCNRLGCVYHVQYYSGQMSSGIALSENFYFRTAKGNYRNALRLAFGCGIHNKGSLSKANVVSGIFGLNKEPASFARQLSSSIKDRFSYCLPGHDSATKQTHLRFGDDAVVLKTDAKRTPFLKATRKNDALKLIGISVAGKRLEIPIRSFDSGCIIDTGAPFSILEEQAYRAVLDAISGYFGRFKCVKKIVNKKYPKNLCYKYPRGFCYFPGIVWHFEGANLEVSGTSLFLFGRNLFMSRFACLQLLGGPETNVLGVYQQQNVRFLYDLGNMRVLFGKEDCSRHGA</sequence>
<evidence type="ECO:0000259" key="7">
    <source>
        <dbReference type="PROSITE" id="PS51767"/>
    </source>
</evidence>
<dbReference type="SUPFAM" id="SSF50630">
    <property type="entry name" value="Acid proteases"/>
    <property type="match status" value="1"/>
</dbReference>
<proteinExistence type="inferred from homology"/>
<protein>
    <submittedName>
        <fullName evidence="8">Aspartic proteinase cdr1</fullName>
    </submittedName>
</protein>
<evidence type="ECO:0000256" key="2">
    <source>
        <dbReference type="ARBA" id="ARBA00022670"/>
    </source>
</evidence>
<evidence type="ECO:0000256" key="6">
    <source>
        <dbReference type="SAM" id="SignalP"/>
    </source>
</evidence>
<dbReference type="EMBL" id="BMAC01000545">
    <property type="protein sequence ID" value="GFP98863.1"/>
    <property type="molecule type" value="Genomic_DNA"/>
</dbReference>
<keyword evidence="2" id="KW-0645">Protease</keyword>
<dbReference type="GO" id="GO:0006508">
    <property type="term" value="P:proteolysis"/>
    <property type="evidence" value="ECO:0007669"/>
    <property type="project" value="UniProtKB-KW"/>
</dbReference>
<dbReference type="PANTHER" id="PTHR47967:SF123">
    <property type="entry name" value="ASPARTIC PROTEINASE NEPENTHESIN-1-LIKE"/>
    <property type="match status" value="1"/>
</dbReference>
<dbReference type="Pfam" id="PF14541">
    <property type="entry name" value="TAXi_C"/>
    <property type="match status" value="1"/>
</dbReference>
<dbReference type="InterPro" id="IPR033121">
    <property type="entry name" value="PEPTIDASE_A1"/>
</dbReference>
<dbReference type="PROSITE" id="PS51767">
    <property type="entry name" value="PEPTIDASE_A1"/>
    <property type="match status" value="1"/>
</dbReference>
<dbReference type="InterPro" id="IPR034161">
    <property type="entry name" value="Pepsin-like_plant"/>
</dbReference>
<accession>A0A830CSM0</accession>
<evidence type="ECO:0000256" key="5">
    <source>
        <dbReference type="ARBA" id="ARBA00023180"/>
    </source>
</evidence>
<dbReference type="Proteomes" id="UP000653305">
    <property type="component" value="Unassembled WGS sequence"/>
</dbReference>
<keyword evidence="4" id="KW-0378">Hydrolase</keyword>
<dbReference type="InterPro" id="IPR032861">
    <property type="entry name" value="TAXi_N"/>
</dbReference>
<keyword evidence="5" id="KW-0325">Glycoprotein</keyword>
<keyword evidence="3" id="KW-0064">Aspartyl protease</keyword>
<evidence type="ECO:0000256" key="1">
    <source>
        <dbReference type="ARBA" id="ARBA00007447"/>
    </source>
</evidence>
<dbReference type="Gene3D" id="2.40.70.10">
    <property type="entry name" value="Acid Proteases"/>
    <property type="match status" value="2"/>
</dbReference>
<feature type="domain" description="Peptidase A1" evidence="7">
    <location>
        <begin position="82"/>
        <end position="421"/>
    </location>
</feature>
<reference evidence="8" key="1">
    <citation type="submission" date="2020-07" db="EMBL/GenBank/DDBJ databases">
        <title>Ethylene signaling mediates host invasion by parasitic plants.</title>
        <authorList>
            <person name="Yoshida S."/>
        </authorList>
    </citation>
    <scope>NUCLEOTIDE SEQUENCE</scope>
    <source>
        <strain evidence="8">Okayama</strain>
    </source>
</reference>
<comment type="caution">
    <text evidence="8">The sequence shown here is derived from an EMBL/GenBank/DDBJ whole genome shotgun (WGS) entry which is preliminary data.</text>
</comment>
<dbReference type="OrthoDB" id="907702at2759"/>
<dbReference type="InterPro" id="IPR021109">
    <property type="entry name" value="Peptidase_aspartic_dom_sf"/>
</dbReference>
<dbReference type="InterPro" id="IPR032799">
    <property type="entry name" value="TAXi_C"/>
</dbReference>
<organism evidence="8 9">
    <name type="scientific">Phtheirospermum japonicum</name>
    <dbReference type="NCBI Taxonomy" id="374723"/>
    <lineage>
        <taxon>Eukaryota</taxon>
        <taxon>Viridiplantae</taxon>
        <taxon>Streptophyta</taxon>
        <taxon>Embryophyta</taxon>
        <taxon>Tracheophyta</taxon>
        <taxon>Spermatophyta</taxon>
        <taxon>Magnoliopsida</taxon>
        <taxon>eudicotyledons</taxon>
        <taxon>Gunneridae</taxon>
        <taxon>Pentapetalae</taxon>
        <taxon>asterids</taxon>
        <taxon>lamiids</taxon>
        <taxon>Lamiales</taxon>
        <taxon>Orobanchaceae</taxon>
        <taxon>Orobanchaceae incertae sedis</taxon>
        <taxon>Phtheirospermum</taxon>
    </lineage>
</organism>
<evidence type="ECO:0000313" key="9">
    <source>
        <dbReference type="Proteomes" id="UP000653305"/>
    </source>
</evidence>
<evidence type="ECO:0000313" key="8">
    <source>
        <dbReference type="EMBL" id="GFP98863.1"/>
    </source>
</evidence>
<keyword evidence="6" id="KW-0732">Signal</keyword>
<dbReference type="GO" id="GO:0005576">
    <property type="term" value="C:extracellular region"/>
    <property type="evidence" value="ECO:0007669"/>
    <property type="project" value="TreeGrafter"/>
</dbReference>
<dbReference type="InterPro" id="IPR051708">
    <property type="entry name" value="Plant_Aspart_Prot_A1"/>
</dbReference>
<feature type="signal peptide" evidence="6">
    <location>
        <begin position="1"/>
        <end position="20"/>
    </location>
</feature>
<dbReference type="AlphaFoldDB" id="A0A830CSM0"/>
<comment type="similarity">
    <text evidence="1">Belongs to the peptidase A1 family.</text>
</comment>
<dbReference type="CDD" id="cd05476">
    <property type="entry name" value="pepsin_A_like_plant"/>
    <property type="match status" value="1"/>
</dbReference>